<dbReference type="Proteomes" id="UP000183894">
    <property type="component" value="Unassembled WGS sequence"/>
</dbReference>
<organism evidence="2 3">
    <name type="scientific">Haloferax larsenii</name>
    <dbReference type="NCBI Taxonomy" id="302484"/>
    <lineage>
        <taxon>Archaea</taxon>
        <taxon>Methanobacteriati</taxon>
        <taxon>Methanobacteriota</taxon>
        <taxon>Stenosarchaea group</taxon>
        <taxon>Halobacteria</taxon>
        <taxon>Halobacteriales</taxon>
        <taxon>Haloferacaceae</taxon>
        <taxon>Haloferax</taxon>
    </lineage>
</organism>
<dbReference type="InterPro" id="IPR046739">
    <property type="entry name" value="DUF6789"/>
</dbReference>
<dbReference type="Pfam" id="PF20587">
    <property type="entry name" value="DUF6789"/>
    <property type="match status" value="1"/>
</dbReference>
<name>A0A1H7SKS4_HALLR</name>
<feature type="transmembrane region" description="Helical" evidence="1">
    <location>
        <begin position="29"/>
        <end position="48"/>
    </location>
</feature>
<sequence>MSQETPNPAVGGVEQPAGETLEPEITGRVIAAAMGGGLVGTVLMLPVLVGIPELLGLFVTEPVTRFAGFALFFGFEPTVTLGVLLFGIGGVVVLPLTFVVVGAFLPPESPEYLRGVSFATLYWLGFVPAFWPGTDLAVLASFLVFSLAAHWIYGLALGYTLDAVAEIPQHQV</sequence>
<feature type="transmembrane region" description="Helical" evidence="1">
    <location>
        <begin position="137"/>
        <end position="161"/>
    </location>
</feature>
<dbReference type="AlphaFoldDB" id="A0A1H7SKS4"/>
<evidence type="ECO:0000256" key="1">
    <source>
        <dbReference type="SAM" id="Phobius"/>
    </source>
</evidence>
<dbReference type="EMBL" id="FOAD01000007">
    <property type="protein sequence ID" value="SEL72314.1"/>
    <property type="molecule type" value="Genomic_DNA"/>
</dbReference>
<keyword evidence="1" id="KW-0812">Transmembrane</keyword>
<keyword evidence="1" id="KW-1133">Transmembrane helix</keyword>
<keyword evidence="1" id="KW-0472">Membrane</keyword>
<dbReference type="OrthoDB" id="342717at2157"/>
<dbReference type="RefSeq" id="WP_007540469.1">
    <property type="nucleotide sequence ID" value="NZ_FOAD01000007.1"/>
</dbReference>
<proteinExistence type="predicted"/>
<reference evidence="2 3" key="1">
    <citation type="submission" date="2016-10" db="EMBL/GenBank/DDBJ databases">
        <authorList>
            <person name="de Groot N.N."/>
        </authorList>
    </citation>
    <scope>NUCLEOTIDE SEQUENCE [LARGE SCALE GENOMIC DNA]</scope>
    <source>
        <strain evidence="2 3">CDM_5</strain>
    </source>
</reference>
<gene>
    <name evidence="2" type="ORF">SAMN04488691_10794</name>
</gene>
<protein>
    <recommendedName>
        <fullName evidence="4">Cytochrome C oxidase subunit I</fullName>
    </recommendedName>
</protein>
<evidence type="ECO:0000313" key="2">
    <source>
        <dbReference type="EMBL" id="SEL72314.1"/>
    </source>
</evidence>
<evidence type="ECO:0000313" key="3">
    <source>
        <dbReference type="Proteomes" id="UP000183894"/>
    </source>
</evidence>
<accession>A0A1H7SKS4</accession>
<feature type="transmembrane region" description="Helical" evidence="1">
    <location>
        <begin position="81"/>
        <end position="105"/>
    </location>
</feature>
<feature type="transmembrane region" description="Helical" evidence="1">
    <location>
        <begin position="112"/>
        <end position="131"/>
    </location>
</feature>
<evidence type="ECO:0008006" key="4">
    <source>
        <dbReference type="Google" id="ProtNLM"/>
    </source>
</evidence>